<dbReference type="OrthoDB" id="935695at2"/>
<organism evidence="2 3">
    <name type="scientific">Vibrio halioticoli NBRC 102217</name>
    <dbReference type="NCBI Taxonomy" id="1219072"/>
    <lineage>
        <taxon>Bacteria</taxon>
        <taxon>Pseudomonadati</taxon>
        <taxon>Pseudomonadota</taxon>
        <taxon>Gammaproteobacteria</taxon>
        <taxon>Vibrionales</taxon>
        <taxon>Vibrionaceae</taxon>
        <taxon>Vibrio</taxon>
    </lineage>
</organism>
<accession>V5FEN9</accession>
<dbReference type="eggNOG" id="COG2856">
    <property type="taxonomic scope" value="Bacteria"/>
</dbReference>
<evidence type="ECO:0000313" key="3">
    <source>
        <dbReference type="Proteomes" id="UP000017800"/>
    </source>
</evidence>
<dbReference type="EMBL" id="BAUJ01000004">
    <property type="protein sequence ID" value="GAD88331.1"/>
    <property type="molecule type" value="Genomic_DNA"/>
</dbReference>
<reference evidence="2 3" key="1">
    <citation type="submission" date="2013-11" db="EMBL/GenBank/DDBJ databases">
        <title>Whole genome shotgun sequence of Vibrio halioticoli NBRC 102217.</title>
        <authorList>
            <person name="Isaki S."/>
            <person name="Kimura A."/>
            <person name="Ohji S."/>
            <person name="Hosoyama A."/>
            <person name="Fujita N."/>
            <person name="Hashimoto M."/>
            <person name="Hosoyama Y."/>
            <person name="Yamazoe A."/>
        </authorList>
    </citation>
    <scope>NUCLEOTIDE SEQUENCE [LARGE SCALE GENOMIC DNA]</scope>
    <source>
        <strain evidence="2 3">NBRC 102217</strain>
    </source>
</reference>
<proteinExistence type="predicted"/>
<feature type="signal peptide" evidence="1">
    <location>
        <begin position="1"/>
        <end position="18"/>
    </location>
</feature>
<dbReference type="RefSeq" id="WP_023402718.1">
    <property type="nucleotide sequence ID" value="NZ_BAUJ01000004.1"/>
</dbReference>
<dbReference type="AlphaFoldDB" id="V5FEN9"/>
<name>V5FEN9_9VIBR</name>
<protein>
    <recommendedName>
        <fullName evidence="4">Metallopeptidase DUF4344</fullName>
    </recommendedName>
</protein>
<evidence type="ECO:0000313" key="2">
    <source>
        <dbReference type="EMBL" id="GAD88331.1"/>
    </source>
</evidence>
<sequence length="250" mass="28230">MLRIALVGLLVIASSVLASEMVDLKYQSPKGKDEQAVYQMIVESGINQQFSALVEEVLPFNNAMTLVYGGDEGPLYDPSIHTLFIPYSFILEAQHYFSQNRPADEVNQGVLDTLMHTLLHEAGHALVADVEIPILGREEDAVDNLATIIMLEYLEDGAQVAINAADMFSYESEEGSEYYDFGEYVGDHSFDLQRYFATLCLVYGSDPKAHADLLNEVEGDYLAEQKEMCEENYQNLSFNWHQYLKEENEQ</sequence>
<keyword evidence="1" id="KW-0732">Signal</keyword>
<gene>
    <name evidence="2" type="ORF">VHA01S_004_01040</name>
</gene>
<feature type="chain" id="PRO_5004732591" description="Metallopeptidase DUF4344" evidence="1">
    <location>
        <begin position="19"/>
        <end position="250"/>
    </location>
</feature>
<dbReference type="InterPro" id="IPR025644">
    <property type="entry name" value="DUF4344"/>
</dbReference>
<dbReference type="Pfam" id="PF14247">
    <property type="entry name" value="DUF4344"/>
    <property type="match status" value="1"/>
</dbReference>
<comment type="caution">
    <text evidence="2">The sequence shown here is derived from an EMBL/GenBank/DDBJ whole genome shotgun (WGS) entry which is preliminary data.</text>
</comment>
<keyword evidence="3" id="KW-1185">Reference proteome</keyword>
<dbReference type="Proteomes" id="UP000017800">
    <property type="component" value="Unassembled WGS sequence"/>
</dbReference>
<evidence type="ECO:0000256" key="1">
    <source>
        <dbReference type="SAM" id="SignalP"/>
    </source>
</evidence>
<evidence type="ECO:0008006" key="4">
    <source>
        <dbReference type="Google" id="ProtNLM"/>
    </source>
</evidence>